<sequence>MDLTGDKFSPKEFIKELTDNIHLFTSNEPDDLNDKDPDGIFGFGSLTVLCPKIYGLQYEMTEYEKWYLDFIDNNKQLIDKNGVTEMSLYIEIFDNGGQLNFEIFSRELLKKVGQYEIAIPISYYRLTTEQIIEMLDETEISKEELEEYIRVG</sequence>
<accession>A0ABX1HHS0</accession>
<dbReference type="Proteomes" id="UP000717634">
    <property type="component" value="Unassembled WGS sequence"/>
</dbReference>
<proteinExistence type="predicted"/>
<dbReference type="RefSeq" id="WP_168673431.1">
    <property type="nucleotide sequence ID" value="NZ_JAAVTK010000006.1"/>
</dbReference>
<comment type="caution">
    <text evidence="1">The sequence shown here is derived from an EMBL/GenBank/DDBJ whole genome shotgun (WGS) entry which is preliminary data.</text>
</comment>
<evidence type="ECO:0008006" key="3">
    <source>
        <dbReference type="Google" id="ProtNLM"/>
    </source>
</evidence>
<evidence type="ECO:0000313" key="1">
    <source>
        <dbReference type="EMBL" id="NKI89809.1"/>
    </source>
</evidence>
<organism evidence="1 2">
    <name type="scientific">Hymenobacter artigasi</name>
    <dbReference type="NCBI Taxonomy" id="2719616"/>
    <lineage>
        <taxon>Bacteria</taxon>
        <taxon>Pseudomonadati</taxon>
        <taxon>Bacteroidota</taxon>
        <taxon>Cytophagia</taxon>
        <taxon>Cytophagales</taxon>
        <taxon>Hymenobacteraceae</taxon>
        <taxon>Hymenobacter</taxon>
    </lineage>
</organism>
<gene>
    <name evidence="1" type="ORF">HBN54_002408</name>
</gene>
<dbReference type="EMBL" id="JAAVTK010000006">
    <property type="protein sequence ID" value="NKI89809.1"/>
    <property type="molecule type" value="Genomic_DNA"/>
</dbReference>
<keyword evidence="2" id="KW-1185">Reference proteome</keyword>
<evidence type="ECO:0000313" key="2">
    <source>
        <dbReference type="Proteomes" id="UP000717634"/>
    </source>
</evidence>
<protein>
    <recommendedName>
        <fullName evidence="3">DUF4265 domain-containing protein</fullName>
    </recommendedName>
</protein>
<name>A0ABX1HHS0_9BACT</name>
<reference evidence="1 2" key="1">
    <citation type="submission" date="2020-03" db="EMBL/GenBank/DDBJ databases">
        <title>Genomic Encyclopedia of Type Strains, Phase IV (KMG-V): Genome sequencing to study the core and pangenomes of soil and plant-associated prokaryotes.</title>
        <authorList>
            <person name="Whitman W."/>
        </authorList>
    </citation>
    <scope>NUCLEOTIDE SEQUENCE [LARGE SCALE GENOMIC DNA]</scope>
    <source>
        <strain evidence="1 2">1B</strain>
    </source>
</reference>